<comment type="caution">
    <text evidence="2">The sequence shown here is derived from an EMBL/GenBank/DDBJ whole genome shotgun (WGS) entry which is preliminary data.</text>
</comment>
<feature type="transmembrane region" description="Helical" evidence="1">
    <location>
        <begin position="39"/>
        <end position="66"/>
    </location>
</feature>
<sequence length="249" mass="27547">MTEETKEVKKKCGLVVEFLQCLLVAGITLPVLIMLTCGISSLIVVPILLTLLAITFLLSIAWLIRIGLNKGKLKGVQLAREIAIISCLLFMGMYAVFRVPWMEMPNSCAKNIRGIGVSIIIYASDHDDILPAGSNWCDELIEKVDGDPKTFMCEDSGAVHGESSYALNRNLVGKKTLNGSTVVMLFETSLGRGDTERTRIITERPSFGKYPVMNEIFKGNEKVYLDRWNQLGGPEDLTVDNHEGRGCYV</sequence>
<feature type="transmembrane region" description="Helical" evidence="1">
    <location>
        <begin position="78"/>
        <end position="97"/>
    </location>
</feature>
<gene>
    <name evidence="2" type="ORF">LCGC14_2912460</name>
</gene>
<evidence type="ECO:0000256" key="1">
    <source>
        <dbReference type="SAM" id="Phobius"/>
    </source>
</evidence>
<proteinExistence type="predicted"/>
<keyword evidence="1" id="KW-1133">Transmembrane helix</keyword>
<feature type="non-terminal residue" evidence="2">
    <location>
        <position position="249"/>
    </location>
</feature>
<accession>A0A0F8XR90</accession>
<reference evidence="2" key="1">
    <citation type="journal article" date="2015" name="Nature">
        <title>Complex archaea that bridge the gap between prokaryotes and eukaryotes.</title>
        <authorList>
            <person name="Spang A."/>
            <person name="Saw J.H."/>
            <person name="Jorgensen S.L."/>
            <person name="Zaremba-Niedzwiedzka K."/>
            <person name="Martijn J."/>
            <person name="Lind A.E."/>
            <person name="van Eijk R."/>
            <person name="Schleper C."/>
            <person name="Guy L."/>
            <person name="Ettema T.J."/>
        </authorList>
    </citation>
    <scope>NUCLEOTIDE SEQUENCE</scope>
</reference>
<dbReference type="EMBL" id="LAZR01057667">
    <property type="protein sequence ID" value="KKK71582.1"/>
    <property type="molecule type" value="Genomic_DNA"/>
</dbReference>
<evidence type="ECO:0008006" key="3">
    <source>
        <dbReference type="Google" id="ProtNLM"/>
    </source>
</evidence>
<name>A0A0F8XR90_9ZZZZ</name>
<feature type="transmembrane region" description="Helical" evidence="1">
    <location>
        <begin position="12"/>
        <end position="33"/>
    </location>
</feature>
<organism evidence="2">
    <name type="scientific">marine sediment metagenome</name>
    <dbReference type="NCBI Taxonomy" id="412755"/>
    <lineage>
        <taxon>unclassified sequences</taxon>
        <taxon>metagenomes</taxon>
        <taxon>ecological metagenomes</taxon>
    </lineage>
</organism>
<dbReference type="AlphaFoldDB" id="A0A0F8XR90"/>
<keyword evidence="1" id="KW-0812">Transmembrane</keyword>
<keyword evidence="1" id="KW-0472">Membrane</keyword>
<evidence type="ECO:0000313" key="2">
    <source>
        <dbReference type="EMBL" id="KKK71582.1"/>
    </source>
</evidence>
<protein>
    <recommendedName>
        <fullName evidence="3">DUF4190 domain-containing protein</fullName>
    </recommendedName>
</protein>